<reference evidence="2" key="1">
    <citation type="submission" date="2020-09" db="EMBL/GenBank/DDBJ databases">
        <title>Hoyosella lacisalsi sp. nov., a halotolerant actinobacterium isolated from soil of Lake Gudzhirganskoe.</title>
        <authorList>
            <person name="Yang Q."/>
            <person name="Guo P.Y."/>
            <person name="Liu S.W."/>
            <person name="Li F.N."/>
            <person name="Sun C.H."/>
        </authorList>
    </citation>
    <scope>NUCLEOTIDE SEQUENCE</scope>
    <source>
        <strain evidence="2">G463</strain>
    </source>
</reference>
<feature type="transmembrane region" description="Helical" evidence="1">
    <location>
        <begin position="29"/>
        <end position="46"/>
    </location>
</feature>
<name>A0A927JA75_9ACTN</name>
<keyword evidence="1" id="KW-0472">Membrane</keyword>
<dbReference type="Proteomes" id="UP000642993">
    <property type="component" value="Unassembled WGS sequence"/>
</dbReference>
<sequence length="59" mass="6374">MVLRIVAAIIIAWLAIIVLGALFDVLSTVITLALIATAAYLIYRFFAGPRTPTTPSTRL</sequence>
<dbReference type="EMBL" id="JACYWE010000001">
    <property type="protein sequence ID" value="MBD8505420.1"/>
    <property type="molecule type" value="Genomic_DNA"/>
</dbReference>
<organism evidence="2 3">
    <name type="scientific">Lolliginicoccus lacisalsi</name>
    <dbReference type="NCBI Taxonomy" id="2742202"/>
    <lineage>
        <taxon>Bacteria</taxon>
        <taxon>Bacillati</taxon>
        <taxon>Actinomycetota</taxon>
        <taxon>Actinomycetes</taxon>
        <taxon>Mycobacteriales</taxon>
        <taxon>Hoyosellaceae</taxon>
        <taxon>Lolliginicoccus</taxon>
    </lineage>
</organism>
<comment type="caution">
    <text evidence="2">The sequence shown here is derived from an EMBL/GenBank/DDBJ whole genome shotgun (WGS) entry which is preliminary data.</text>
</comment>
<dbReference type="AlphaFoldDB" id="A0A927JA75"/>
<proteinExistence type="predicted"/>
<keyword evidence="1" id="KW-0812">Transmembrane</keyword>
<evidence type="ECO:0000256" key="1">
    <source>
        <dbReference type="SAM" id="Phobius"/>
    </source>
</evidence>
<evidence type="ECO:0000313" key="2">
    <source>
        <dbReference type="EMBL" id="MBD8505420.1"/>
    </source>
</evidence>
<feature type="transmembrane region" description="Helical" evidence="1">
    <location>
        <begin position="5"/>
        <end position="23"/>
    </location>
</feature>
<accession>A0A927JA75</accession>
<protein>
    <submittedName>
        <fullName evidence="2">Uncharacterized protein</fullName>
    </submittedName>
</protein>
<gene>
    <name evidence="2" type="ORF">HT102_02810</name>
</gene>
<keyword evidence="1" id="KW-1133">Transmembrane helix</keyword>
<dbReference type="RefSeq" id="WP_149359916.1">
    <property type="nucleotide sequence ID" value="NZ_JACYWE010000001.1"/>
</dbReference>
<keyword evidence="3" id="KW-1185">Reference proteome</keyword>
<evidence type="ECO:0000313" key="3">
    <source>
        <dbReference type="Proteomes" id="UP000642993"/>
    </source>
</evidence>